<protein>
    <submittedName>
        <fullName evidence="1">Uncharacterized protein</fullName>
    </submittedName>
</protein>
<dbReference type="EMBL" id="CM004466">
    <property type="protein sequence ID" value="OCU00701.1"/>
    <property type="molecule type" value="Genomic_DNA"/>
</dbReference>
<gene>
    <name evidence="1" type="ORF">XELAEV_18006480mg</name>
</gene>
<accession>A0A974I456</accession>
<sequence>MSRIILRLLDKCCSNDRIHDFTVVIIKMIHISLTHISPFQCIEEVYHNALSKYTGLDIFTSINIVLTLCY</sequence>
<reference evidence="2" key="1">
    <citation type="journal article" date="2016" name="Nature">
        <title>Genome evolution in the allotetraploid frog Xenopus laevis.</title>
        <authorList>
            <person name="Session A.M."/>
            <person name="Uno Y."/>
            <person name="Kwon T."/>
            <person name="Chapman J.A."/>
            <person name="Toyoda A."/>
            <person name="Takahashi S."/>
            <person name="Fukui A."/>
            <person name="Hikosaka A."/>
            <person name="Suzuki A."/>
            <person name="Kondo M."/>
            <person name="van Heeringen S.J."/>
            <person name="Quigley I."/>
            <person name="Heinz S."/>
            <person name="Ogino H."/>
            <person name="Ochi H."/>
            <person name="Hellsten U."/>
            <person name="Lyons J.B."/>
            <person name="Simakov O."/>
            <person name="Putnam N."/>
            <person name="Stites J."/>
            <person name="Kuroki Y."/>
            <person name="Tanaka T."/>
            <person name="Michiue T."/>
            <person name="Watanabe M."/>
            <person name="Bogdanovic O."/>
            <person name="Lister R."/>
            <person name="Georgiou G."/>
            <person name="Paranjpe S.S."/>
            <person name="van Kruijsbergen I."/>
            <person name="Shu S."/>
            <person name="Carlson J."/>
            <person name="Kinoshita T."/>
            <person name="Ohta Y."/>
            <person name="Mawaribuchi S."/>
            <person name="Jenkins J."/>
            <person name="Grimwood J."/>
            <person name="Schmutz J."/>
            <person name="Mitros T."/>
            <person name="Mozaffari S.V."/>
            <person name="Suzuki Y."/>
            <person name="Haramoto Y."/>
            <person name="Yamamoto T.S."/>
            <person name="Takagi C."/>
            <person name="Heald R."/>
            <person name="Miller K."/>
            <person name="Haudenschild C."/>
            <person name="Kitzman J."/>
            <person name="Nakayama T."/>
            <person name="Izutsu Y."/>
            <person name="Robert J."/>
            <person name="Fortriede J."/>
            <person name="Burns K."/>
            <person name="Lotay V."/>
            <person name="Karimi K."/>
            <person name="Yasuoka Y."/>
            <person name="Dichmann D.S."/>
            <person name="Flajnik M.F."/>
            <person name="Houston D.W."/>
            <person name="Shendure J."/>
            <person name="DuPasquier L."/>
            <person name="Vize P.D."/>
            <person name="Zorn A.M."/>
            <person name="Ito M."/>
            <person name="Marcotte E.M."/>
            <person name="Wallingford J.B."/>
            <person name="Ito Y."/>
            <person name="Asashima M."/>
            <person name="Ueno N."/>
            <person name="Matsuda Y."/>
            <person name="Veenstra G.J."/>
            <person name="Fujiyama A."/>
            <person name="Harland R.M."/>
            <person name="Taira M."/>
            <person name="Rokhsar D.S."/>
        </authorList>
    </citation>
    <scope>NUCLEOTIDE SEQUENCE [LARGE SCALE GENOMIC DNA]</scope>
    <source>
        <strain evidence="2">J</strain>
    </source>
</reference>
<organism evidence="1 2">
    <name type="scientific">Xenopus laevis</name>
    <name type="common">African clawed frog</name>
    <dbReference type="NCBI Taxonomy" id="8355"/>
    <lineage>
        <taxon>Eukaryota</taxon>
        <taxon>Metazoa</taxon>
        <taxon>Chordata</taxon>
        <taxon>Craniata</taxon>
        <taxon>Vertebrata</taxon>
        <taxon>Euteleostomi</taxon>
        <taxon>Amphibia</taxon>
        <taxon>Batrachia</taxon>
        <taxon>Anura</taxon>
        <taxon>Pipoidea</taxon>
        <taxon>Pipidae</taxon>
        <taxon>Xenopodinae</taxon>
        <taxon>Xenopus</taxon>
        <taxon>Xenopus</taxon>
    </lineage>
</organism>
<evidence type="ECO:0000313" key="1">
    <source>
        <dbReference type="EMBL" id="OCU00701.1"/>
    </source>
</evidence>
<name>A0A974I456_XENLA</name>
<evidence type="ECO:0000313" key="2">
    <source>
        <dbReference type="Proteomes" id="UP000694892"/>
    </source>
</evidence>
<dbReference type="AlphaFoldDB" id="A0A974I456"/>
<dbReference type="Proteomes" id="UP000694892">
    <property type="component" value="Chromosome 1L"/>
</dbReference>
<proteinExistence type="predicted"/>